<keyword evidence="3" id="KW-1185">Reference proteome</keyword>
<keyword evidence="1" id="KW-0812">Transmembrane</keyword>
<proteinExistence type="predicted"/>
<dbReference type="Proteomes" id="UP000030641">
    <property type="component" value="Unassembled WGS sequence"/>
</dbReference>
<feature type="transmembrane region" description="Helical" evidence="1">
    <location>
        <begin position="20"/>
        <end position="41"/>
    </location>
</feature>
<dbReference type="OrthoDB" id="2150604at2759"/>
<reference evidence="2 3" key="1">
    <citation type="journal article" date="2014" name="BMC Genomics">
        <title>Genome sequencing of four Aureobasidium pullulans varieties: biotechnological potential, stress tolerance, and description of new species.</title>
        <authorList>
            <person name="Gostin Ar C."/>
            <person name="Ohm R.A."/>
            <person name="Kogej T."/>
            <person name="Sonjak S."/>
            <person name="Turk M."/>
            <person name="Zajc J."/>
            <person name="Zalar P."/>
            <person name="Grube M."/>
            <person name="Sun H."/>
            <person name="Han J."/>
            <person name="Sharma A."/>
            <person name="Chiniquy J."/>
            <person name="Ngan C.Y."/>
            <person name="Lipzen A."/>
            <person name="Barry K."/>
            <person name="Grigoriev I.V."/>
            <person name="Gunde-Cimerman N."/>
        </authorList>
    </citation>
    <scope>NUCLEOTIDE SEQUENCE [LARGE SCALE GENOMIC DNA]</scope>
    <source>
        <strain evidence="2 3">EXF-2481</strain>
    </source>
</reference>
<accession>A0A074Y308</accession>
<dbReference type="GeneID" id="25367425"/>
<evidence type="ECO:0000256" key="1">
    <source>
        <dbReference type="SAM" id="Phobius"/>
    </source>
</evidence>
<dbReference type="HOGENOM" id="CLU_099166_0_0_1"/>
<dbReference type="InParanoid" id="A0A074Y308"/>
<dbReference type="STRING" id="1043005.A0A074Y308"/>
<gene>
    <name evidence="2" type="ORF">AUEXF2481DRAFT_43493</name>
</gene>
<evidence type="ECO:0000313" key="2">
    <source>
        <dbReference type="EMBL" id="KEQ92090.1"/>
    </source>
</evidence>
<sequence>MLSGTGSWPVVQANGKISPWTVRACWFCGILFAVAAVLTALQQSIRLHRLSCHKHPGRYIRRLLSQQHPDRNGRILARQSHVLLWQCGAYFLALSAFSMLLGMFVMLWAATGPLPGFAQRGHWWTNEAKLATTFSVIGFLIACVFVFQQIALYSWRGEDDSHDSDDPGDES</sequence>
<name>A0A074Y308_AURSE</name>
<dbReference type="RefSeq" id="XP_013340526.1">
    <property type="nucleotide sequence ID" value="XM_013485072.1"/>
</dbReference>
<keyword evidence="1" id="KW-0472">Membrane</keyword>
<protein>
    <submittedName>
        <fullName evidence="2">Uncharacterized protein</fullName>
    </submittedName>
</protein>
<feature type="transmembrane region" description="Helical" evidence="1">
    <location>
        <begin position="82"/>
        <end position="110"/>
    </location>
</feature>
<evidence type="ECO:0000313" key="3">
    <source>
        <dbReference type="Proteomes" id="UP000030641"/>
    </source>
</evidence>
<dbReference type="AlphaFoldDB" id="A0A074Y308"/>
<organism evidence="2 3">
    <name type="scientific">Aureobasidium subglaciale (strain EXF-2481)</name>
    <name type="common">Aureobasidium pullulans var. subglaciale</name>
    <dbReference type="NCBI Taxonomy" id="1043005"/>
    <lineage>
        <taxon>Eukaryota</taxon>
        <taxon>Fungi</taxon>
        <taxon>Dikarya</taxon>
        <taxon>Ascomycota</taxon>
        <taxon>Pezizomycotina</taxon>
        <taxon>Dothideomycetes</taxon>
        <taxon>Dothideomycetidae</taxon>
        <taxon>Dothideales</taxon>
        <taxon>Saccotheciaceae</taxon>
        <taxon>Aureobasidium</taxon>
    </lineage>
</organism>
<keyword evidence="1" id="KW-1133">Transmembrane helix</keyword>
<feature type="transmembrane region" description="Helical" evidence="1">
    <location>
        <begin position="130"/>
        <end position="147"/>
    </location>
</feature>
<dbReference type="EMBL" id="KL584773">
    <property type="protein sequence ID" value="KEQ92090.1"/>
    <property type="molecule type" value="Genomic_DNA"/>
</dbReference>